<keyword evidence="2" id="KW-0843">Virulence</keyword>
<reference evidence="5" key="1">
    <citation type="submission" date="2017-03" db="EMBL/GenBank/DDBJ databases">
        <authorList>
            <person name="Sharma R."/>
            <person name="Thines M."/>
        </authorList>
    </citation>
    <scope>NUCLEOTIDE SEQUENCE [LARGE SCALE GENOMIC DNA]</scope>
</reference>
<dbReference type="Pfam" id="PF01476">
    <property type="entry name" value="LysM"/>
    <property type="match status" value="2"/>
</dbReference>
<evidence type="ECO:0000313" key="5">
    <source>
        <dbReference type="Proteomes" id="UP000192927"/>
    </source>
</evidence>
<proteinExistence type="predicted"/>
<dbReference type="InterPro" id="IPR018392">
    <property type="entry name" value="LysM"/>
</dbReference>
<dbReference type="InterPro" id="IPR052210">
    <property type="entry name" value="LysM1-like"/>
</dbReference>
<feature type="domain" description="LysM" evidence="3">
    <location>
        <begin position="170"/>
        <end position="217"/>
    </location>
</feature>
<dbReference type="Gene3D" id="3.10.350.10">
    <property type="entry name" value="LysM domain"/>
    <property type="match status" value="2"/>
</dbReference>
<dbReference type="GO" id="GO:0008061">
    <property type="term" value="F:chitin binding"/>
    <property type="evidence" value="ECO:0007669"/>
    <property type="project" value="UniProtKB-KW"/>
</dbReference>
<evidence type="ECO:0000256" key="1">
    <source>
        <dbReference type="ARBA" id="ARBA00022669"/>
    </source>
</evidence>
<organism evidence="4 5">
    <name type="scientific">Lasallia pustulata</name>
    <dbReference type="NCBI Taxonomy" id="136370"/>
    <lineage>
        <taxon>Eukaryota</taxon>
        <taxon>Fungi</taxon>
        <taxon>Dikarya</taxon>
        <taxon>Ascomycota</taxon>
        <taxon>Pezizomycotina</taxon>
        <taxon>Lecanoromycetes</taxon>
        <taxon>OSLEUM clade</taxon>
        <taxon>Umbilicariomycetidae</taxon>
        <taxon>Umbilicariales</taxon>
        <taxon>Umbilicariaceae</taxon>
        <taxon>Lasallia</taxon>
    </lineage>
</organism>
<dbReference type="PANTHER" id="PTHR34997:SF1">
    <property type="entry name" value="PEPTIDOGLYCAN-BINDING LYSIN DOMAIN"/>
    <property type="match status" value="1"/>
</dbReference>
<name>A0A1W5CUN1_9LECA</name>
<sequence length="236" mass="25276">MDFINSCTYLTGAYGVLITDLLSWNLSLTADYCTLKLGYSYCIELNPLPNSTFVTPVNCVQVDNIHNGTIPSCSYFTTVHGYDNNSYPCASIADDYSITVDEIITWNSWVGSNCDTGLYAGLSSEDQNAVCVGVNSTVPTATASSGPTATTSAGATIGPTQTGIVLSCIEYYTVQSGDSCASIEAKYATTFNQFYTWNPAGKCKNPSSPLFGWQLHLSCTPNPQVAVIAEPGRNRH</sequence>
<accession>A0A1W5CUN1</accession>
<dbReference type="CDD" id="cd00118">
    <property type="entry name" value="LysM"/>
    <property type="match status" value="2"/>
</dbReference>
<evidence type="ECO:0000256" key="2">
    <source>
        <dbReference type="ARBA" id="ARBA00023026"/>
    </source>
</evidence>
<dbReference type="PROSITE" id="PS51782">
    <property type="entry name" value="LYSM"/>
    <property type="match status" value="1"/>
</dbReference>
<dbReference type="EMBL" id="FWEW01000343">
    <property type="protein sequence ID" value="SLM34557.1"/>
    <property type="molecule type" value="Genomic_DNA"/>
</dbReference>
<dbReference type="Proteomes" id="UP000192927">
    <property type="component" value="Unassembled WGS sequence"/>
</dbReference>
<keyword evidence="5" id="KW-1185">Reference proteome</keyword>
<dbReference type="SUPFAM" id="SSF54106">
    <property type="entry name" value="LysM domain"/>
    <property type="match status" value="1"/>
</dbReference>
<dbReference type="AlphaFoldDB" id="A0A1W5CUN1"/>
<dbReference type="PANTHER" id="PTHR34997">
    <property type="entry name" value="AM15"/>
    <property type="match status" value="1"/>
</dbReference>
<protein>
    <recommendedName>
        <fullName evidence="3">LysM domain-containing protein</fullName>
    </recommendedName>
</protein>
<keyword evidence="1" id="KW-0147">Chitin-binding</keyword>
<evidence type="ECO:0000313" key="4">
    <source>
        <dbReference type="EMBL" id="SLM34557.1"/>
    </source>
</evidence>
<evidence type="ECO:0000259" key="3">
    <source>
        <dbReference type="PROSITE" id="PS51782"/>
    </source>
</evidence>
<dbReference type="InterPro" id="IPR036779">
    <property type="entry name" value="LysM_dom_sf"/>
</dbReference>